<protein>
    <submittedName>
        <fullName evidence="2">Uncharacterized protein</fullName>
    </submittedName>
</protein>
<gene>
    <name evidence="2" type="ORF">BDW02DRAFT_572432</name>
</gene>
<dbReference type="PANTHER" id="PTHR10094:SF25">
    <property type="entry name" value="SCP2 STEROL-BINDING DOMAIN-CONTAINING PROTEIN 1"/>
    <property type="match status" value="1"/>
</dbReference>
<dbReference type="Gene3D" id="3.30.1050.10">
    <property type="entry name" value="SCP2 sterol-binding domain"/>
    <property type="match status" value="1"/>
</dbReference>
<evidence type="ECO:0000313" key="3">
    <source>
        <dbReference type="Proteomes" id="UP000800040"/>
    </source>
</evidence>
<dbReference type="EMBL" id="ML975376">
    <property type="protein sequence ID" value="KAF1831023.1"/>
    <property type="molecule type" value="Genomic_DNA"/>
</dbReference>
<feature type="region of interest" description="Disordered" evidence="1">
    <location>
        <begin position="1"/>
        <end position="22"/>
    </location>
</feature>
<name>A0A6A5KCB8_9PLEO</name>
<organism evidence="2 3">
    <name type="scientific">Decorospora gaudefroyi</name>
    <dbReference type="NCBI Taxonomy" id="184978"/>
    <lineage>
        <taxon>Eukaryota</taxon>
        <taxon>Fungi</taxon>
        <taxon>Dikarya</taxon>
        <taxon>Ascomycota</taxon>
        <taxon>Pezizomycotina</taxon>
        <taxon>Dothideomycetes</taxon>
        <taxon>Pleosporomycetidae</taxon>
        <taxon>Pleosporales</taxon>
        <taxon>Pleosporineae</taxon>
        <taxon>Pleosporaceae</taxon>
        <taxon>Decorospora</taxon>
    </lineage>
</organism>
<dbReference type="SUPFAM" id="SSF55718">
    <property type="entry name" value="SCP-like"/>
    <property type="match status" value="1"/>
</dbReference>
<dbReference type="AlphaFoldDB" id="A0A6A5KCB8"/>
<evidence type="ECO:0000256" key="1">
    <source>
        <dbReference type="SAM" id="MobiDB-lite"/>
    </source>
</evidence>
<feature type="non-terminal residue" evidence="2">
    <location>
        <position position="81"/>
    </location>
</feature>
<reference evidence="2" key="1">
    <citation type="submission" date="2020-01" db="EMBL/GenBank/DDBJ databases">
        <authorList>
            <consortium name="DOE Joint Genome Institute"/>
            <person name="Haridas S."/>
            <person name="Albert R."/>
            <person name="Binder M."/>
            <person name="Bloem J."/>
            <person name="Labutti K."/>
            <person name="Salamov A."/>
            <person name="Andreopoulos B."/>
            <person name="Baker S.E."/>
            <person name="Barry K."/>
            <person name="Bills G."/>
            <person name="Bluhm B.H."/>
            <person name="Cannon C."/>
            <person name="Castanera R."/>
            <person name="Culley D.E."/>
            <person name="Daum C."/>
            <person name="Ezra D."/>
            <person name="Gonzalez J.B."/>
            <person name="Henrissat B."/>
            <person name="Kuo A."/>
            <person name="Liang C."/>
            <person name="Lipzen A."/>
            <person name="Lutzoni F."/>
            <person name="Magnuson J."/>
            <person name="Mondo S."/>
            <person name="Nolan M."/>
            <person name="Ohm R."/>
            <person name="Pangilinan J."/>
            <person name="Park H.-J."/>
            <person name="Ramirez L."/>
            <person name="Alfaro M."/>
            <person name="Sun H."/>
            <person name="Tritt A."/>
            <person name="Yoshinaga Y."/>
            <person name="Zwiers L.-H."/>
            <person name="Turgeon B.G."/>
            <person name="Goodwin S.B."/>
            <person name="Spatafora J.W."/>
            <person name="Crous P.W."/>
            <person name="Grigoriev I.V."/>
        </authorList>
    </citation>
    <scope>NUCLEOTIDE SEQUENCE</scope>
    <source>
        <strain evidence="2">P77</strain>
    </source>
</reference>
<evidence type="ECO:0000313" key="2">
    <source>
        <dbReference type="EMBL" id="KAF1831023.1"/>
    </source>
</evidence>
<proteinExistence type="predicted"/>
<keyword evidence="3" id="KW-1185">Reference proteome</keyword>
<dbReference type="GO" id="GO:0005829">
    <property type="term" value="C:cytosol"/>
    <property type="evidence" value="ECO:0007669"/>
    <property type="project" value="TreeGrafter"/>
</dbReference>
<dbReference type="PANTHER" id="PTHR10094">
    <property type="entry name" value="STEROL CARRIER PROTEIN 2 SCP-2 FAMILY PROTEIN"/>
    <property type="match status" value="1"/>
</dbReference>
<accession>A0A6A5KCB8</accession>
<dbReference type="Proteomes" id="UP000800040">
    <property type="component" value="Unassembled WGS sequence"/>
</dbReference>
<dbReference type="InterPro" id="IPR036527">
    <property type="entry name" value="SCP2_sterol-bd_dom_sf"/>
</dbReference>
<sequence length="81" mass="8386">MSLKNDAFPSSTAFDNISTSLSTSATERKAAIKQGAAIFAFTLKNTAGDQQSWYIDLAETGTVGTGTAPEGKKAAVTLLLS</sequence>
<dbReference type="OrthoDB" id="10265837at2759"/>
<feature type="compositionally biased region" description="Polar residues" evidence="1">
    <location>
        <begin position="8"/>
        <end position="22"/>
    </location>
</feature>